<dbReference type="InterPro" id="IPR052174">
    <property type="entry name" value="Flavoredoxin"/>
</dbReference>
<reference evidence="5 6" key="1">
    <citation type="submission" date="2020-02" db="EMBL/GenBank/DDBJ databases">
        <title>Synteny-based analysis reveals conserved mechanism for high triclosan tolerance in Pseudomonas, as well as instances of horizontal transfer.</title>
        <authorList>
            <person name="Mcfarland A.G."/>
            <person name="Bertucci H.K."/>
            <person name="Litmann E."/>
            <person name="Shen J."/>
            <person name="Huttenhower C."/>
            <person name="Hartmann E.M."/>
        </authorList>
    </citation>
    <scope>NUCLEOTIDE SEQUENCE [LARGE SCALE GENOMIC DNA]</scope>
    <source>
        <strain evidence="5 6">115A1</strain>
    </source>
</reference>
<gene>
    <name evidence="5" type="ORF">G7026_18890</name>
</gene>
<comment type="similarity">
    <text evidence="3">Belongs to the flavoredoxin family.</text>
</comment>
<dbReference type="SUPFAM" id="SSF50475">
    <property type="entry name" value="FMN-binding split barrel"/>
    <property type="match status" value="1"/>
</dbReference>
<dbReference type="InterPro" id="IPR002563">
    <property type="entry name" value="Flavin_Rdtase-like_dom"/>
</dbReference>
<evidence type="ECO:0000256" key="2">
    <source>
        <dbReference type="ARBA" id="ARBA00022630"/>
    </source>
</evidence>
<dbReference type="Proteomes" id="UP000786387">
    <property type="component" value="Unassembled WGS sequence"/>
</dbReference>
<evidence type="ECO:0000313" key="6">
    <source>
        <dbReference type="Proteomes" id="UP000786387"/>
    </source>
</evidence>
<evidence type="ECO:0000256" key="3">
    <source>
        <dbReference type="ARBA" id="ARBA00038054"/>
    </source>
</evidence>
<proteinExistence type="inferred from homology"/>
<dbReference type="InterPro" id="IPR012349">
    <property type="entry name" value="Split_barrel_FMN-bd"/>
</dbReference>
<evidence type="ECO:0000256" key="1">
    <source>
        <dbReference type="ARBA" id="ARBA00001917"/>
    </source>
</evidence>
<comment type="caution">
    <text evidence="5">The sequence shown here is derived from an EMBL/GenBank/DDBJ whole genome shotgun (WGS) entry which is preliminary data.</text>
</comment>
<evidence type="ECO:0000259" key="4">
    <source>
        <dbReference type="SMART" id="SM00903"/>
    </source>
</evidence>
<protein>
    <submittedName>
        <fullName evidence="5">Flavin reductase family protein</fullName>
    </submittedName>
</protein>
<dbReference type="Gene3D" id="2.30.110.10">
    <property type="entry name" value="Electron Transport, Fmn-binding Protein, Chain A"/>
    <property type="match status" value="1"/>
</dbReference>
<comment type="cofactor">
    <cofactor evidence="1">
        <name>FMN</name>
        <dbReference type="ChEBI" id="CHEBI:58210"/>
    </cofactor>
</comment>
<dbReference type="EMBL" id="JAAMRF010000010">
    <property type="protein sequence ID" value="MBA1275419.1"/>
    <property type="molecule type" value="Genomic_DNA"/>
</dbReference>
<name>A0ABR5Z5I6_9GAMM</name>
<dbReference type="PANTHER" id="PTHR43567:SF1">
    <property type="entry name" value="FLAVOREDOXIN"/>
    <property type="match status" value="1"/>
</dbReference>
<feature type="domain" description="Flavin reductase like" evidence="4">
    <location>
        <begin position="16"/>
        <end position="168"/>
    </location>
</feature>
<sequence length="185" mass="20738">MARYSKTDFPLHDARCHLETGPIVLVSSAWQGDTNIMTMGWHTMLQFTPALFGCYLWDGNHSYDLIRRSGECVINVPTADLADAVVGIGNCTGSRLDKFEAFGLTAMAGSRVNAPLIDECYANFECRLVDDRQVDEYGLFIWEIVQAHVAPAVTEPETLHYRGKGQFRVAGRVLDYSDRFKPQNL</sequence>
<evidence type="ECO:0000313" key="5">
    <source>
        <dbReference type="EMBL" id="MBA1275419.1"/>
    </source>
</evidence>
<keyword evidence="2" id="KW-0285">Flavoprotein</keyword>
<accession>A0ABR5Z5I6</accession>
<dbReference type="SMART" id="SM00903">
    <property type="entry name" value="Flavin_Reduct"/>
    <property type="match status" value="1"/>
</dbReference>
<keyword evidence="6" id="KW-1185">Reference proteome</keyword>
<dbReference type="PANTHER" id="PTHR43567">
    <property type="entry name" value="FLAVOREDOXIN-RELATED-RELATED"/>
    <property type="match status" value="1"/>
</dbReference>
<dbReference type="RefSeq" id="WP_181072445.1">
    <property type="nucleotide sequence ID" value="NZ_JAAMRF010000010.1"/>
</dbReference>
<dbReference type="Pfam" id="PF01613">
    <property type="entry name" value="Flavin_Reduct"/>
    <property type="match status" value="1"/>
</dbReference>
<organism evidence="5 6">
    <name type="scientific">Stutzerimonas azotifigens</name>
    <dbReference type="NCBI Taxonomy" id="291995"/>
    <lineage>
        <taxon>Bacteria</taxon>
        <taxon>Pseudomonadati</taxon>
        <taxon>Pseudomonadota</taxon>
        <taxon>Gammaproteobacteria</taxon>
        <taxon>Pseudomonadales</taxon>
        <taxon>Pseudomonadaceae</taxon>
        <taxon>Stutzerimonas</taxon>
    </lineage>
</organism>